<proteinExistence type="predicted"/>
<feature type="compositionally biased region" description="Basic residues" evidence="1">
    <location>
        <begin position="99"/>
        <end position="116"/>
    </location>
</feature>
<evidence type="ECO:0000313" key="3">
    <source>
        <dbReference type="Proteomes" id="UP001152646"/>
    </source>
</evidence>
<feature type="region of interest" description="Disordered" evidence="1">
    <location>
        <begin position="56"/>
        <end position="126"/>
    </location>
</feature>
<name>A0A9W4I4F1_9EURO</name>
<evidence type="ECO:0000256" key="1">
    <source>
        <dbReference type="SAM" id="MobiDB-lite"/>
    </source>
</evidence>
<organism evidence="2 3">
    <name type="scientific">Penicillium salamii</name>
    <dbReference type="NCBI Taxonomy" id="1612424"/>
    <lineage>
        <taxon>Eukaryota</taxon>
        <taxon>Fungi</taxon>
        <taxon>Dikarya</taxon>
        <taxon>Ascomycota</taxon>
        <taxon>Pezizomycotina</taxon>
        <taxon>Eurotiomycetes</taxon>
        <taxon>Eurotiomycetidae</taxon>
        <taxon>Eurotiales</taxon>
        <taxon>Aspergillaceae</taxon>
        <taxon>Penicillium</taxon>
    </lineage>
</organism>
<reference evidence="2" key="1">
    <citation type="submission" date="2021-07" db="EMBL/GenBank/DDBJ databases">
        <authorList>
            <person name="Branca A.L. A."/>
        </authorList>
    </citation>
    <scope>NUCLEOTIDE SEQUENCE</scope>
</reference>
<protein>
    <submittedName>
        <fullName evidence="2">Uncharacterized protein</fullName>
    </submittedName>
</protein>
<evidence type="ECO:0000313" key="2">
    <source>
        <dbReference type="EMBL" id="CAG8232427.1"/>
    </source>
</evidence>
<dbReference type="EMBL" id="CAJVPA010000016">
    <property type="protein sequence ID" value="CAG8232427.1"/>
    <property type="molecule type" value="Genomic_DNA"/>
</dbReference>
<gene>
    <name evidence="2" type="ORF">PSALAMII_LOCUS347</name>
</gene>
<comment type="caution">
    <text evidence="2">The sequence shown here is derived from an EMBL/GenBank/DDBJ whole genome shotgun (WGS) entry which is preliminary data.</text>
</comment>
<feature type="compositionally biased region" description="Low complexity" evidence="1">
    <location>
        <begin position="56"/>
        <end position="68"/>
    </location>
</feature>
<sequence length="293" mass="32840">MNMGTRDQISLDHMSYPSSYASPQCPSGYLQVVDNRFLQTDFQNCDFFYEQPPSTPLLAESPNLAPSSPSSPPKYRAIQPQPSTTGPDAEKPGSTLQLKPRKHRRNEPRRKRKRQPQNRSGESAQIEAGVKIVSLAKLENESSNDVPFSQCTNSDLCSSNQEQSIAPYRPFPSNDLANVAEVRSPLFVMGASEAPVTDRPAYHHYAHCSLDPSDRQFSCPNASFEQDQNQDAMRAASIQLAEHLERTQVMQSLSIVQDYMARHPSIFEDQAPYMIQRWILDIGSVKLSESMST</sequence>
<dbReference type="Proteomes" id="UP001152646">
    <property type="component" value="Unassembled WGS sequence"/>
</dbReference>
<dbReference type="AlphaFoldDB" id="A0A9W4I4F1"/>
<accession>A0A9W4I4F1</accession>
<dbReference type="OrthoDB" id="70823at2759"/>